<feature type="transmembrane region" description="Helical" evidence="5">
    <location>
        <begin position="207"/>
        <end position="225"/>
    </location>
</feature>
<accession>A0ABY9TU15</accession>
<name>A0ABY9TU15_9GAMM</name>
<keyword evidence="7" id="KW-1185">Reference proteome</keyword>
<feature type="transmembrane region" description="Helical" evidence="5">
    <location>
        <begin position="381"/>
        <end position="400"/>
    </location>
</feature>
<feature type="transmembrane region" description="Helical" evidence="5">
    <location>
        <begin position="15"/>
        <end position="33"/>
    </location>
</feature>
<dbReference type="Proteomes" id="UP001258994">
    <property type="component" value="Chromosome"/>
</dbReference>
<protein>
    <submittedName>
        <fullName evidence="6">Flippase</fullName>
    </submittedName>
</protein>
<keyword evidence="3 5" id="KW-1133">Transmembrane helix</keyword>
<dbReference type="CDD" id="cd13128">
    <property type="entry name" value="MATE_Wzx_like"/>
    <property type="match status" value="1"/>
</dbReference>
<keyword evidence="4 5" id="KW-0472">Membrane</keyword>
<dbReference type="PANTHER" id="PTHR43424">
    <property type="entry name" value="LOCUS PUTATIVE PROTEIN 1-RELATED"/>
    <property type="match status" value="1"/>
</dbReference>
<keyword evidence="2 5" id="KW-0812">Transmembrane</keyword>
<evidence type="ECO:0000256" key="2">
    <source>
        <dbReference type="ARBA" id="ARBA00022692"/>
    </source>
</evidence>
<feature type="transmembrane region" description="Helical" evidence="5">
    <location>
        <begin position="353"/>
        <end position="375"/>
    </location>
</feature>
<reference evidence="7" key="1">
    <citation type="submission" date="2023-09" db="EMBL/GenBank/DDBJ databases">
        <authorList>
            <person name="Li S."/>
            <person name="Li X."/>
            <person name="Zhang C."/>
            <person name="Zhao Z."/>
        </authorList>
    </citation>
    <scope>NUCLEOTIDE SEQUENCE [LARGE SCALE GENOMIC DNA]</scope>
    <source>
        <strain evidence="7">SQ149</strain>
    </source>
</reference>
<feature type="transmembrane region" description="Helical" evidence="5">
    <location>
        <begin position="79"/>
        <end position="101"/>
    </location>
</feature>
<feature type="transmembrane region" description="Helical" evidence="5">
    <location>
        <begin position="107"/>
        <end position="127"/>
    </location>
</feature>
<feature type="transmembrane region" description="Helical" evidence="5">
    <location>
        <begin position="39"/>
        <end position="58"/>
    </location>
</feature>
<dbReference type="RefSeq" id="WP_348390329.1">
    <property type="nucleotide sequence ID" value="NZ_CP134145.1"/>
</dbReference>
<evidence type="ECO:0000313" key="7">
    <source>
        <dbReference type="Proteomes" id="UP001258994"/>
    </source>
</evidence>
<gene>
    <name evidence="6" type="ORF">RGQ13_13820</name>
</gene>
<proteinExistence type="predicted"/>
<dbReference type="InterPro" id="IPR052556">
    <property type="entry name" value="PolySynth_Transporter"/>
</dbReference>
<feature type="transmembrane region" description="Helical" evidence="5">
    <location>
        <begin position="253"/>
        <end position="270"/>
    </location>
</feature>
<organism evidence="6 7">
    <name type="scientific">Thalassotalea psychrophila</name>
    <dbReference type="NCBI Taxonomy" id="3065647"/>
    <lineage>
        <taxon>Bacteria</taxon>
        <taxon>Pseudomonadati</taxon>
        <taxon>Pseudomonadota</taxon>
        <taxon>Gammaproteobacteria</taxon>
        <taxon>Alteromonadales</taxon>
        <taxon>Colwelliaceae</taxon>
        <taxon>Thalassotalea</taxon>
    </lineage>
</organism>
<evidence type="ECO:0000256" key="5">
    <source>
        <dbReference type="SAM" id="Phobius"/>
    </source>
</evidence>
<evidence type="ECO:0000256" key="1">
    <source>
        <dbReference type="ARBA" id="ARBA00004141"/>
    </source>
</evidence>
<feature type="transmembrane region" description="Helical" evidence="5">
    <location>
        <begin position="290"/>
        <end position="314"/>
    </location>
</feature>
<comment type="subcellular location">
    <subcellularLocation>
        <location evidence="1">Membrane</location>
        <topology evidence="1">Multi-pass membrane protein</topology>
    </subcellularLocation>
</comment>
<dbReference type="Pfam" id="PF01943">
    <property type="entry name" value="Polysacc_synt"/>
    <property type="match status" value="1"/>
</dbReference>
<dbReference type="PANTHER" id="PTHR43424:SF1">
    <property type="entry name" value="LOCUS PUTATIVE PROTEIN 1-RELATED"/>
    <property type="match status" value="1"/>
</dbReference>
<evidence type="ECO:0000313" key="6">
    <source>
        <dbReference type="EMBL" id="WNC71194.1"/>
    </source>
</evidence>
<evidence type="ECO:0000256" key="4">
    <source>
        <dbReference type="ARBA" id="ARBA00023136"/>
    </source>
</evidence>
<sequence length="419" mass="47521">MKYLTNTSWLFVEKIIRLSVGLFIGVWLARYLGPEQFGLFSYAQSFVALFAAIATLGLDNIVIRELVKDSKLRDQLLGTAFFLKCFGALLLLLLISVSILFSSNTSYTNHLIFIIALAVVFQSFNVIDFYFQSKVRSKFVAFANFYCLLISSFVKIYLIVNQWPLIAFAYVLLFDSFIFACGLIYFYKGQGLSYCDWYFDKKLAKSLIKKSWPLILSGIVISIYMKVDQIMLKHMLDEFAVGQYAAAVRLSEAWYFISAVLCSSLYPAIINAKETSSSLYTSRLLSFYKIMIWIAITIAIPVTFTGDFIVNVLYGEQYNAASSVLIIHIWTAVFAFLGGASNHWLITENLQKYALINTILGAVFNILLNYYLIPIWGIEGAAWSTLISYCIAAYLSLMLFKATRSNFVLLTKAFLLRKA</sequence>
<dbReference type="EMBL" id="CP134145">
    <property type="protein sequence ID" value="WNC71194.1"/>
    <property type="molecule type" value="Genomic_DNA"/>
</dbReference>
<evidence type="ECO:0000256" key="3">
    <source>
        <dbReference type="ARBA" id="ARBA00022989"/>
    </source>
</evidence>
<feature type="transmembrane region" description="Helical" evidence="5">
    <location>
        <begin position="139"/>
        <end position="160"/>
    </location>
</feature>
<dbReference type="InterPro" id="IPR002797">
    <property type="entry name" value="Polysacc_synth"/>
</dbReference>
<feature type="transmembrane region" description="Helical" evidence="5">
    <location>
        <begin position="166"/>
        <end position="187"/>
    </location>
</feature>
<feature type="transmembrane region" description="Helical" evidence="5">
    <location>
        <begin position="320"/>
        <end position="341"/>
    </location>
</feature>